<gene>
    <name evidence="1" type="ORF">PL2TA16_01328</name>
</gene>
<dbReference type="Proteomes" id="UP000017820">
    <property type="component" value="Unassembled WGS sequence"/>
</dbReference>
<reference evidence="1 2" key="1">
    <citation type="submission" date="2013-07" db="EMBL/GenBank/DDBJ databases">
        <title>Draft genome sequence of Pseudoalteromonas luteoviolacea 2ta16.</title>
        <authorList>
            <person name="Allen E.E."/>
            <person name="Azam F."/>
            <person name="Podell S."/>
        </authorList>
    </citation>
    <scope>NUCLEOTIDE SEQUENCE [LARGE SCALE GENOMIC DNA]</scope>
    <source>
        <strain evidence="1 2">2ta16</strain>
    </source>
</reference>
<evidence type="ECO:0000313" key="2">
    <source>
        <dbReference type="Proteomes" id="UP000017820"/>
    </source>
</evidence>
<sequence>MSEHYCPNCEEKSFTWSIDEEVSLNTVWNCSLCGFQAEENESLESVCESCGTKNNIHLKSSAHNFCYCTHCKKQTKSGEW</sequence>
<accession>V4J6K4</accession>
<comment type="caution">
    <text evidence="1">The sequence shown here is derived from an EMBL/GenBank/DDBJ whole genome shotgun (WGS) entry which is preliminary data.</text>
</comment>
<proteinExistence type="predicted"/>
<organism evidence="1 2">
    <name type="scientific">Pseudoalteromonas luteoviolacea (strain 2ta16)</name>
    <dbReference type="NCBI Taxonomy" id="1353533"/>
    <lineage>
        <taxon>Bacteria</taxon>
        <taxon>Pseudomonadati</taxon>
        <taxon>Pseudomonadota</taxon>
        <taxon>Gammaproteobacteria</taxon>
        <taxon>Alteromonadales</taxon>
        <taxon>Pseudoalteromonadaceae</taxon>
        <taxon>Pseudoalteromonas</taxon>
    </lineage>
</organism>
<dbReference type="AlphaFoldDB" id="V4J6K4"/>
<name>V4J6K4_PSEL2</name>
<dbReference type="EMBL" id="AUSV01000133">
    <property type="protein sequence ID" value="ESP90937.1"/>
    <property type="molecule type" value="Genomic_DNA"/>
</dbReference>
<protein>
    <submittedName>
        <fullName evidence="1">Uncharacterized protein</fullName>
    </submittedName>
</protein>
<evidence type="ECO:0000313" key="1">
    <source>
        <dbReference type="EMBL" id="ESP90937.1"/>
    </source>
</evidence>